<dbReference type="EMBL" id="QPIX01000018">
    <property type="protein sequence ID" value="RCW19801.1"/>
    <property type="molecule type" value="Genomic_DNA"/>
</dbReference>
<keyword evidence="2" id="KW-1185">Reference proteome</keyword>
<sequence length="47" mass="5070">MASREIRHNSATRGGDFDYRATTALMIPKANALAYMIAASPVIATIM</sequence>
<evidence type="ECO:0000313" key="1">
    <source>
        <dbReference type="EMBL" id="RCW19801.1"/>
    </source>
</evidence>
<dbReference type="RefSeq" id="WP_170141961.1">
    <property type="nucleotide sequence ID" value="NZ_QPIX01000018.1"/>
</dbReference>
<reference evidence="1 2" key="1">
    <citation type="submission" date="2018-07" db="EMBL/GenBank/DDBJ databases">
        <title>Genomic Encyclopedia of Type Strains, Phase IV (KMG-IV): sequencing the most valuable type-strain genomes for metagenomic binning, comparative biology and taxonomic classification.</title>
        <authorList>
            <person name="Goeker M."/>
        </authorList>
    </citation>
    <scope>NUCLEOTIDE SEQUENCE [LARGE SCALE GENOMIC DNA]</scope>
    <source>
        <strain evidence="1 2">DSM 25528</strain>
    </source>
</reference>
<accession>A0A6I7HIQ5</accession>
<comment type="caution">
    <text evidence="1">The sequence shown here is derived from an EMBL/GenBank/DDBJ whole genome shotgun (WGS) entry which is preliminary data.</text>
</comment>
<protein>
    <submittedName>
        <fullName evidence="1">Uncharacterized protein</fullName>
    </submittedName>
</protein>
<dbReference type="Proteomes" id="UP000252582">
    <property type="component" value="Unassembled WGS sequence"/>
</dbReference>
<proteinExistence type="predicted"/>
<dbReference type="AlphaFoldDB" id="A0A6I7HIQ5"/>
<organism evidence="1 2">
    <name type="scientific">Ciceribacter lividus</name>
    <dbReference type="NCBI Taxonomy" id="1197950"/>
    <lineage>
        <taxon>Bacteria</taxon>
        <taxon>Pseudomonadati</taxon>
        <taxon>Pseudomonadota</taxon>
        <taxon>Alphaproteobacteria</taxon>
        <taxon>Hyphomicrobiales</taxon>
        <taxon>Rhizobiaceae</taxon>
        <taxon>Ciceribacter</taxon>
    </lineage>
</organism>
<name>A0A6I7HIQ5_9HYPH</name>
<gene>
    <name evidence="1" type="ORF">DFR48_1186</name>
</gene>
<evidence type="ECO:0000313" key="2">
    <source>
        <dbReference type="Proteomes" id="UP000252582"/>
    </source>
</evidence>